<reference evidence="1" key="1">
    <citation type="journal article" date="2020" name="Nature">
        <title>Giant virus diversity and host interactions through global metagenomics.</title>
        <authorList>
            <person name="Schulz F."/>
            <person name="Roux S."/>
            <person name="Paez-Espino D."/>
            <person name="Jungbluth S."/>
            <person name="Walsh D.A."/>
            <person name="Denef V.J."/>
            <person name="McMahon K.D."/>
            <person name="Konstantinidis K.T."/>
            <person name="Eloe-Fadrosh E.A."/>
            <person name="Kyrpides N.C."/>
            <person name="Woyke T."/>
        </authorList>
    </citation>
    <scope>NUCLEOTIDE SEQUENCE</scope>
    <source>
        <strain evidence="1">GVMAG-M-3300010157-4</strain>
    </source>
</reference>
<protein>
    <recommendedName>
        <fullName evidence="2">Glycosyltransferase</fullName>
    </recommendedName>
</protein>
<evidence type="ECO:0008006" key="2">
    <source>
        <dbReference type="Google" id="ProtNLM"/>
    </source>
</evidence>
<accession>A0A6C0B5G8</accession>
<evidence type="ECO:0000313" key="1">
    <source>
        <dbReference type="EMBL" id="QHS87495.1"/>
    </source>
</evidence>
<proteinExistence type="predicted"/>
<organism evidence="1">
    <name type="scientific">viral metagenome</name>
    <dbReference type="NCBI Taxonomy" id="1070528"/>
    <lineage>
        <taxon>unclassified sequences</taxon>
        <taxon>metagenomes</taxon>
        <taxon>organismal metagenomes</taxon>
    </lineage>
</organism>
<sequence>MEHIDKIIYINMDARTDRRAEIEADFARVGIDPDKIIRFPASSYNGCPNTGCLMSHTNALHLAYEMGYQNALILEDDFRFIVDVDKIHADLAAFFNMQLPWDVMMLTTCSPVVMPKHVGDLVSRISSSTNGAGYLVNRPMMPVLMELFDNNIENLYHTKAHWIYQNDILWKSLMPVKQWYMFNHYLGYQVAGYSDLSQDQKIAILPQVIEAANIR</sequence>
<dbReference type="AlphaFoldDB" id="A0A6C0B5G8"/>
<name>A0A6C0B5G8_9ZZZZ</name>
<dbReference type="EMBL" id="MN739082">
    <property type="protein sequence ID" value="QHS87495.1"/>
    <property type="molecule type" value="Genomic_DNA"/>
</dbReference>